<dbReference type="InterPro" id="IPR012373">
    <property type="entry name" value="Ferrdict_sens_TM"/>
</dbReference>
<evidence type="ECO:0000259" key="2">
    <source>
        <dbReference type="Pfam" id="PF04773"/>
    </source>
</evidence>
<organism evidence="3 4">
    <name type="scientific">Novosphingobium clariflavum</name>
    <dbReference type="NCBI Taxonomy" id="2029884"/>
    <lineage>
        <taxon>Bacteria</taxon>
        <taxon>Pseudomonadati</taxon>
        <taxon>Pseudomonadota</taxon>
        <taxon>Alphaproteobacteria</taxon>
        <taxon>Sphingomonadales</taxon>
        <taxon>Sphingomonadaceae</taxon>
        <taxon>Novosphingobium</taxon>
    </lineage>
</organism>
<dbReference type="Gene3D" id="3.55.50.30">
    <property type="match status" value="1"/>
</dbReference>
<sequence length="322" mass="33566">MSIFDEKRHRHCKATGEAAVWLARHEAGTIDEAAFETWRGAAPGNAIAFARALSVWRAAAPDRAGSGAGAADVHAPAPAQGLSRRRALAAFGGIGLAGLLAAGGVTTRAYAWQSARSDVGQSKRLILPDGSHAMLNTDSQLQWRFSESERSLWILRGEVALDLRAGVAARVHGDGQVALLSAGRFNVRIQPAAMDVTVLAGRALAGSEQGTPAAPGQVAAANEGLLLSAARPTVRPASPQRMAATLAWQQGEIVFDNQPLQAAVQEYNRYLTGKILIADPELTGIPVGGRFTSTDPAAFLSALDLGLGIRATPSGGGFVLTR</sequence>
<dbReference type="InterPro" id="IPR006860">
    <property type="entry name" value="FecR"/>
</dbReference>
<evidence type="ECO:0000313" key="4">
    <source>
        <dbReference type="Proteomes" id="UP001589858"/>
    </source>
</evidence>
<proteinExistence type="predicted"/>
<dbReference type="PANTHER" id="PTHR30273:SF2">
    <property type="entry name" value="PROTEIN FECR"/>
    <property type="match status" value="1"/>
</dbReference>
<gene>
    <name evidence="3" type="ORF">ACFFF8_10480</name>
</gene>
<keyword evidence="1" id="KW-1133">Transmembrane helix</keyword>
<reference evidence="3 4" key="1">
    <citation type="submission" date="2024-09" db="EMBL/GenBank/DDBJ databases">
        <authorList>
            <person name="Sun Q."/>
            <person name="Mori K."/>
        </authorList>
    </citation>
    <scope>NUCLEOTIDE SEQUENCE [LARGE SCALE GENOMIC DNA]</scope>
    <source>
        <strain evidence="3 4">CICC 11035S</strain>
    </source>
</reference>
<dbReference type="Pfam" id="PF04773">
    <property type="entry name" value="FecR"/>
    <property type="match status" value="1"/>
</dbReference>
<keyword evidence="1" id="KW-0472">Membrane</keyword>
<feature type="domain" description="FecR protein" evidence="2">
    <location>
        <begin position="116"/>
        <end position="203"/>
    </location>
</feature>
<keyword evidence="1" id="KW-0812">Transmembrane</keyword>
<feature type="transmembrane region" description="Helical" evidence="1">
    <location>
        <begin position="88"/>
        <end position="112"/>
    </location>
</feature>
<comment type="caution">
    <text evidence="3">The sequence shown here is derived from an EMBL/GenBank/DDBJ whole genome shotgun (WGS) entry which is preliminary data.</text>
</comment>
<keyword evidence="4" id="KW-1185">Reference proteome</keyword>
<dbReference type="Gene3D" id="2.60.120.1440">
    <property type="match status" value="1"/>
</dbReference>
<protein>
    <submittedName>
        <fullName evidence="3">FecR family protein</fullName>
    </submittedName>
</protein>
<evidence type="ECO:0000313" key="3">
    <source>
        <dbReference type="EMBL" id="MFC0685022.1"/>
    </source>
</evidence>
<dbReference type="PIRSF" id="PIRSF018266">
    <property type="entry name" value="FecR"/>
    <property type="match status" value="1"/>
</dbReference>
<accession>A0ABV6S728</accession>
<evidence type="ECO:0000256" key="1">
    <source>
        <dbReference type="SAM" id="Phobius"/>
    </source>
</evidence>
<dbReference type="Proteomes" id="UP001589858">
    <property type="component" value="Unassembled WGS sequence"/>
</dbReference>
<dbReference type="EMBL" id="JBHLTM010000036">
    <property type="protein sequence ID" value="MFC0685022.1"/>
    <property type="molecule type" value="Genomic_DNA"/>
</dbReference>
<dbReference type="RefSeq" id="WP_267221432.1">
    <property type="nucleotide sequence ID" value="NZ_JAPCWC010000010.1"/>
</dbReference>
<name>A0ABV6S728_9SPHN</name>
<dbReference type="PANTHER" id="PTHR30273">
    <property type="entry name" value="PERIPLASMIC SIGNAL SENSOR AND SIGMA FACTOR ACTIVATOR FECR-RELATED"/>
    <property type="match status" value="1"/>
</dbReference>